<evidence type="ECO:0008006" key="3">
    <source>
        <dbReference type="Google" id="ProtNLM"/>
    </source>
</evidence>
<evidence type="ECO:0000313" key="1">
    <source>
        <dbReference type="EMBL" id="ELY47312.1"/>
    </source>
</evidence>
<protein>
    <recommendedName>
        <fullName evidence="3">Major capsid protein</fullName>
    </recommendedName>
</protein>
<dbReference type="PATRIC" id="fig|1230460.4.peg.722"/>
<accession>L9WD78</accession>
<dbReference type="AlphaFoldDB" id="L9WD78"/>
<organism evidence="1 2">
    <name type="scientific">Natronorubrum sulfidifaciens JCM 14089</name>
    <dbReference type="NCBI Taxonomy" id="1230460"/>
    <lineage>
        <taxon>Archaea</taxon>
        <taxon>Methanobacteriati</taxon>
        <taxon>Methanobacteriota</taxon>
        <taxon>Stenosarchaea group</taxon>
        <taxon>Halobacteria</taxon>
        <taxon>Halobacteriales</taxon>
        <taxon>Natrialbaceae</taxon>
        <taxon>Natronorubrum</taxon>
    </lineage>
</organism>
<dbReference type="RefSeq" id="WP_008160096.1">
    <property type="nucleotide sequence ID" value="NZ_AOHX01000026.1"/>
</dbReference>
<dbReference type="OrthoDB" id="193862at2157"/>
<proteinExistence type="predicted"/>
<dbReference type="Pfam" id="PF25209">
    <property type="entry name" value="Phage_capsid_4"/>
    <property type="match status" value="1"/>
</dbReference>
<name>L9WD78_9EURY</name>
<dbReference type="STRING" id="1230460.C495_03602"/>
<sequence>MASIYREITTKDDVPLSELLLDAVAEIELFNEAERPFRELLAQTVTERTFRVHTGDMTWEELAEGEHARTGRLDSTEMAFSVKKYGRSLGFSQEFIEDNTADIVRRQFETLVKGALSKEHEVLFDIVRNGWADGTNLWFDPEDYGGYEFDRSHNHVFGDTGHLFDDEQGHTATEHIREANKELRHHGKRPTIALMSSDAASAFVDELAYDAQYLIPEAENLVSTALPDTTMQIDGTYIMQTAWLTDDEVHVIAGEERPIYFHEARPVQLTQGEYGGPVGDPGQLLGSYGSVRYGAVIADPLAGVRFNMTDLA</sequence>
<reference evidence="1 2" key="1">
    <citation type="journal article" date="2014" name="PLoS Genet.">
        <title>Phylogenetically driven sequencing of extremely halophilic archaea reveals strategies for static and dynamic osmo-response.</title>
        <authorList>
            <person name="Becker E.A."/>
            <person name="Seitzer P.M."/>
            <person name="Tritt A."/>
            <person name="Larsen D."/>
            <person name="Krusor M."/>
            <person name="Yao A.I."/>
            <person name="Wu D."/>
            <person name="Madern D."/>
            <person name="Eisen J.A."/>
            <person name="Darling A.E."/>
            <person name="Facciotti M.T."/>
        </authorList>
    </citation>
    <scope>NUCLEOTIDE SEQUENCE [LARGE SCALE GENOMIC DNA]</scope>
    <source>
        <strain evidence="1 2">JCM 14089</strain>
    </source>
</reference>
<gene>
    <name evidence="1" type="ORF">C495_03602</name>
</gene>
<dbReference type="EMBL" id="AOHX01000026">
    <property type="protein sequence ID" value="ELY47312.1"/>
    <property type="molecule type" value="Genomic_DNA"/>
</dbReference>
<evidence type="ECO:0000313" key="2">
    <source>
        <dbReference type="Proteomes" id="UP000011661"/>
    </source>
</evidence>
<keyword evidence="2" id="KW-1185">Reference proteome</keyword>
<comment type="caution">
    <text evidence="1">The sequence shown here is derived from an EMBL/GenBank/DDBJ whole genome shotgun (WGS) entry which is preliminary data.</text>
</comment>
<dbReference type="Proteomes" id="UP000011661">
    <property type="component" value="Unassembled WGS sequence"/>
</dbReference>